<feature type="non-terminal residue" evidence="2">
    <location>
        <position position="306"/>
    </location>
</feature>
<evidence type="ECO:0000256" key="1">
    <source>
        <dbReference type="SAM" id="MobiDB-lite"/>
    </source>
</evidence>
<dbReference type="AlphaFoldDB" id="A0AAD7N017"/>
<keyword evidence="3" id="KW-1185">Reference proteome</keyword>
<protein>
    <submittedName>
        <fullName evidence="2">Uncharacterized protein</fullName>
    </submittedName>
</protein>
<dbReference type="Proteomes" id="UP001215280">
    <property type="component" value="Unassembled WGS sequence"/>
</dbReference>
<feature type="region of interest" description="Disordered" evidence="1">
    <location>
        <begin position="218"/>
        <end position="242"/>
    </location>
</feature>
<accession>A0AAD7N017</accession>
<feature type="compositionally biased region" description="Pro residues" evidence="1">
    <location>
        <begin position="223"/>
        <end position="235"/>
    </location>
</feature>
<name>A0AAD7N017_9AGAR</name>
<dbReference type="EMBL" id="JARJLG010000138">
    <property type="protein sequence ID" value="KAJ7738230.1"/>
    <property type="molecule type" value="Genomic_DNA"/>
</dbReference>
<evidence type="ECO:0000313" key="3">
    <source>
        <dbReference type="Proteomes" id="UP001215280"/>
    </source>
</evidence>
<organism evidence="2 3">
    <name type="scientific">Mycena maculata</name>
    <dbReference type="NCBI Taxonomy" id="230809"/>
    <lineage>
        <taxon>Eukaryota</taxon>
        <taxon>Fungi</taxon>
        <taxon>Dikarya</taxon>
        <taxon>Basidiomycota</taxon>
        <taxon>Agaricomycotina</taxon>
        <taxon>Agaricomycetes</taxon>
        <taxon>Agaricomycetidae</taxon>
        <taxon>Agaricales</taxon>
        <taxon>Marasmiineae</taxon>
        <taxon>Mycenaceae</taxon>
        <taxon>Mycena</taxon>
    </lineage>
</organism>
<sequence length="306" mass="33312">MTLKSYLEMDPAKRASWTHMADKLFAKHDKSSSNVRKGSHINPFLQTWKPKANGKLPEFLKGMLKVATKYGIEFNTLHPSQAIRESLPLWHHLGENSEHTQFNNMAACLCLRSAHGVSTVGEGTSVMARLVCPSHVEDRWCVCEPCTQDQIKRGCKNPHACALLVKTRLDGIFSKWDPRLPTPQDVPHPDLEEGARPFIPPPEISDLTDGFRVFTKEKEAPASMPPAAPPPPTANPTPVSVATGSVHELPGSTDASAAFGVDFGQNDPRNVCSIVPRQMASLHGSAEIVAALVAVRSTPANAPLRV</sequence>
<evidence type="ECO:0000313" key="2">
    <source>
        <dbReference type="EMBL" id="KAJ7738230.1"/>
    </source>
</evidence>
<proteinExistence type="predicted"/>
<reference evidence="2" key="1">
    <citation type="submission" date="2023-03" db="EMBL/GenBank/DDBJ databases">
        <title>Massive genome expansion in bonnet fungi (Mycena s.s.) driven by repeated elements and novel gene families across ecological guilds.</title>
        <authorList>
            <consortium name="Lawrence Berkeley National Laboratory"/>
            <person name="Harder C.B."/>
            <person name="Miyauchi S."/>
            <person name="Viragh M."/>
            <person name="Kuo A."/>
            <person name="Thoen E."/>
            <person name="Andreopoulos B."/>
            <person name="Lu D."/>
            <person name="Skrede I."/>
            <person name="Drula E."/>
            <person name="Henrissat B."/>
            <person name="Morin E."/>
            <person name="Kohler A."/>
            <person name="Barry K."/>
            <person name="LaButti K."/>
            <person name="Morin E."/>
            <person name="Salamov A."/>
            <person name="Lipzen A."/>
            <person name="Mereny Z."/>
            <person name="Hegedus B."/>
            <person name="Baldrian P."/>
            <person name="Stursova M."/>
            <person name="Weitz H."/>
            <person name="Taylor A."/>
            <person name="Grigoriev I.V."/>
            <person name="Nagy L.G."/>
            <person name="Martin F."/>
            <person name="Kauserud H."/>
        </authorList>
    </citation>
    <scope>NUCLEOTIDE SEQUENCE</scope>
    <source>
        <strain evidence="2">CBHHK188m</strain>
    </source>
</reference>
<comment type="caution">
    <text evidence="2">The sequence shown here is derived from an EMBL/GenBank/DDBJ whole genome shotgun (WGS) entry which is preliminary data.</text>
</comment>
<gene>
    <name evidence="2" type="ORF">DFH07DRAFT_690943</name>
</gene>